<sequence length="420" mass="47632">MAGYDTIPQGANIKVDKFTLSISDEELSDFKTLLRLSKLAPQTYENLHTDDGTFGVSHEWMSKAKEYWLNEYDWRTVETYNNSFPNYIAHIKDDDGEPFRIHFAALFSKRDNAIPLLYMHGWPGSHFEFLDILTLYREKYSSPEDLPYHIIAVSLPGWTLSSGPPLTKDFGMEDIGRIMNKLMLGLGFGSGYVLQGGDIGSFTAAIMSGTYDECKVLLPPQTVGFSTEQRLNLSDNFAASSTKPAGLDESQYTEEEKIGMETRAKAFYTTGNAYAREHATRPATIGFALSASPLALLAWIGEKFIEWTDETPPLKNILDSVTLYWFTQSFPRCIYAYREAAAQGLPHGNPKYANDKPVAYSWFPKEVFPVPKAWILAQGLNVVLFRRHEIGGHFAVMEKPREMMQDMEDFLEKIEWPLKK</sequence>
<evidence type="ECO:0000313" key="5">
    <source>
        <dbReference type="EMBL" id="KAK5535090.1"/>
    </source>
</evidence>
<dbReference type="GO" id="GO:0097176">
    <property type="term" value="P:epoxide metabolic process"/>
    <property type="evidence" value="ECO:0007669"/>
    <property type="project" value="TreeGrafter"/>
</dbReference>
<comment type="similarity">
    <text evidence="1">Belongs to the peptidase S33 family.</text>
</comment>
<feature type="active site" description="Proton donor" evidence="3">
    <location>
        <position position="337"/>
    </location>
</feature>
<dbReference type="PANTHER" id="PTHR21661:SF39">
    <property type="entry name" value="HYDROLASE, PUTATIVE (AFU_ORTHOLOGUE AFUA_3G08960)-RELATED"/>
    <property type="match status" value="1"/>
</dbReference>
<accession>A0AAV9Q8J0</accession>
<dbReference type="InterPro" id="IPR029058">
    <property type="entry name" value="AB_hydrolase_fold"/>
</dbReference>
<evidence type="ECO:0000256" key="2">
    <source>
        <dbReference type="ARBA" id="ARBA00022801"/>
    </source>
</evidence>
<comment type="caution">
    <text evidence="5">The sequence shown here is derived from an EMBL/GenBank/DDBJ whole genome shotgun (WGS) entry which is preliminary data.</text>
</comment>
<dbReference type="SUPFAM" id="SSF53474">
    <property type="entry name" value="alpha/beta-Hydrolases"/>
    <property type="match status" value="1"/>
</dbReference>
<gene>
    <name evidence="5" type="ORF">LTR25_006098</name>
</gene>
<dbReference type="PANTHER" id="PTHR21661">
    <property type="entry name" value="EPOXIDE HYDROLASE 1-RELATED"/>
    <property type="match status" value="1"/>
</dbReference>
<dbReference type="Proteomes" id="UP001345827">
    <property type="component" value="Unassembled WGS sequence"/>
</dbReference>
<keyword evidence="6" id="KW-1185">Reference proteome</keyword>
<dbReference type="PRINTS" id="PR00412">
    <property type="entry name" value="EPOXHYDRLASE"/>
</dbReference>
<evidence type="ECO:0000256" key="1">
    <source>
        <dbReference type="ARBA" id="ARBA00010088"/>
    </source>
</evidence>
<dbReference type="InterPro" id="IPR016292">
    <property type="entry name" value="Epoxide_hydrolase"/>
</dbReference>
<protein>
    <recommendedName>
        <fullName evidence="4">Epoxide hydrolase N-terminal domain-containing protein</fullName>
    </recommendedName>
</protein>
<reference evidence="5 6" key="1">
    <citation type="submission" date="2023-06" db="EMBL/GenBank/DDBJ databases">
        <title>Black Yeasts Isolated from many extreme environments.</title>
        <authorList>
            <person name="Coleine C."/>
            <person name="Stajich J.E."/>
            <person name="Selbmann L."/>
        </authorList>
    </citation>
    <scope>NUCLEOTIDE SEQUENCE [LARGE SCALE GENOMIC DNA]</scope>
    <source>
        <strain evidence="5 6">CCFEE 5887</strain>
    </source>
</reference>
<dbReference type="EMBL" id="JAXLQG010000010">
    <property type="protein sequence ID" value="KAK5535090.1"/>
    <property type="molecule type" value="Genomic_DNA"/>
</dbReference>
<feature type="active site" description="Proton acceptor" evidence="3">
    <location>
        <position position="393"/>
    </location>
</feature>
<feature type="domain" description="Epoxide hydrolase N-terminal" evidence="4">
    <location>
        <begin position="16"/>
        <end position="129"/>
    </location>
</feature>
<name>A0AAV9Q8J0_9PEZI</name>
<dbReference type="InterPro" id="IPR010497">
    <property type="entry name" value="Epoxide_hydro_N"/>
</dbReference>
<feature type="active site" description="Nucleophile" evidence="3">
    <location>
        <position position="198"/>
    </location>
</feature>
<dbReference type="GO" id="GO:0004301">
    <property type="term" value="F:epoxide hydrolase activity"/>
    <property type="evidence" value="ECO:0007669"/>
    <property type="project" value="TreeGrafter"/>
</dbReference>
<evidence type="ECO:0000259" key="4">
    <source>
        <dbReference type="Pfam" id="PF06441"/>
    </source>
</evidence>
<dbReference type="AlphaFoldDB" id="A0AAV9Q8J0"/>
<organism evidence="5 6">
    <name type="scientific">Vermiconidia calcicola</name>
    <dbReference type="NCBI Taxonomy" id="1690605"/>
    <lineage>
        <taxon>Eukaryota</taxon>
        <taxon>Fungi</taxon>
        <taxon>Dikarya</taxon>
        <taxon>Ascomycota</taxon>
        <taxon>Pezizomycotina</taxon>
        <taxon>Dothideomycetes</taxon>
        <taxon>Dothideomycetidae</taxon>
        <taxon>Mycosphaerellales</taxon>
        <taxon>Extremaceae</taxon>
        <taxon>Vermiconidia</taxon>
    </lineage>
</organism>
<dbReference type="PIRSF" id="PIRSF001112">
    <property type="entry name" value="Epoxide_hydrolase"/>
    <property type="match status" value="1"/>
</dbReference>
<dbReference type="Pfam" id="PF06441">
    <property type="entry name" value="EHN"/>
    <property type="match status" value="1"/>
</dbReference>
<proteinExistence type="inferred from homology"/>
<evidence type="ECO:0000313" key="6">
    <source>
        <dbReference type="Proteomes" id="UP001345827"/>
    </source>
</evidence>
<dbReference type="Gene3D" id="3.40.50.1820">
    <property type="entry name" value="alpha/beta hydrolase"/>
    <property type="match status" value="1"/>
</dbReference>
<keyword evidence="2" id="KW-0378">Hydrolase</keyword>
<dbReference type="InterPro" id="IPR000639">
    <property type="entry name" value="Epox_hydrolase-like"/>
</dbReference>
<evidence type="ECO:0000256" key="3">
    <source>
        <dbReference type="PIRSR" id="PIRSR001112-1"/>
    </source>
</evidence>